<accession>A0ABV8SSK2</accession>
<dbReference type="RefSeq" id="WP_380596996.1">
    <property type="nucleotide sequence ID" value="NZ_JBHSDU010000003.1"/>
</dbReference>
<comment type="caution">
    <text evidence="2">The sequence shown here is derived from an EMBL/GenBank/DDBJ whole genome shotgun (WGS) entry which is preliminary data.</text>
</comment>
<evidence type="ECO:0000256" key="1">
    <source>
        <dbReference type="SAM" id="Phobius"/>
    </source>
</evidence>
<evidence type="ECO:0000313" key="3">
    <source>
        <dbReference type="Proteomes" id="UP001595904"/>
    </source>
</evidence>
<feature type="transmembrane region" description="Helical" evidence="1">
    <location>
        <begin position="46"/>
        <end position="67"/>
    </location>
</feature>
<dbReference type="Proteomes" id="UP001595904">
    <property type="component" value="Unassembled WGS sequence"/>
</dbReference>
<protein>
    <submittedName>
        <fullName evidence="2">Uncharacterized protein</fullName>
    </submittedName>
</protein>
<keyword evidence="1" id="KW-1133">Transmembrane helix</keyword>
<proteinExistence type="predicted"/>
<keyword evidence="1" id="KW-0472">Membrane</keyword>
<organism evidence="2 3">
    <name type="scientific">Steroidobacter flavus</name>
    <dbReference type="NCBI Taxonomy" id="1842136"/>
    <lineage>
        <taxon>Bacteria</taxon>
        <taxon>Pseudomonadati</taxon>
        <taxon>Pseudomonadota</taxon>
        <taxon>Gammaproteobacteria</taxon>
        <taxon>Steroidobacterales</taxon>
        <taxon>Steroidobacteraceae</taxon>
        <taxon>Steroidobacter</taxon>
    </lineage>
</organism>
<reference evidence="3" key="1">
    <citation type="journal article" date="2019" name="Int. J. Syst. Evol. Microbiol.">
        <title>The Global Catalogue of Microorganisms (GCM) 10K type strain sequencing project: providing services to taxonomists for standard genome sequencing and annotation.</title>
        <authorList>
            <consortium name="The Broad Institute Genomics Platform"/>
            <consortium name="The Broad Institute Genome Sequencing Center for Infectious Disease"/>
            <person name="Wu L."/>
            <person name="Ma J."/>
        </authorList>
    </citation>
    <scope>NUCLEOTIDE SEQUENCE [LARGE SCALE GENOMIC DNA]</scope>
    <source>
        <strain evidence="3">CGMCC 1.10759</strain>
    </source>
</reference>
<dbReference type="EMBL" id="JBHSDU010000003">
    <property type="protein sequence ID" value="MFC4309927.1"/>
    <property type="molecule type" value="Genomic_DNA"/>
</dbReference>
<gene>
    <name evidence="2" type="ORF">ACFPN2_12625</name>
</gene>
<name>A0ABV8SSK2_9GAMM</name>
<keyword evidence="1" id="KW-0812">Transmembrane</keyword>
<keyword evidence="3" id="KW-1185">Reference proteome</keyword>
<sequence length="70" mass="7383">MKTNSATRRDLALGIIVVLLLLSVTAAFPQFARPGNLAEILDDSAILILLALGQILVILNCSAPATVDPR</sequence>
<evidence type="ECO:0000313" key="2">
    <source>
        <dbReference type="EMBL" id="MFC4309927.1"/>
    </source>
</evidence>